<feature type="transmembrane region" description="Helical" evidence="1">
    <location>
        <begin position="40"/>
        <end position="61"/>
    </location>
</feature>
<dbReference type="STRING" id="1454201.NMS_1893"/>
<dbReference type="RefSeq" id="WP_041496423.1">
    <property type="nucleotide sequence ID" value="NZ_AP014548.1"/>
</dbReference>
<feature type="transmembrane region" description="Helical" evidence="1">
    <location>
        <begin position="68"/>
        <end position="85"/>
    </location>
</feature>
<keyword evidence="1" id="KW-0472">Membrane</keyword>
<dbReference type="KEGG" id="nmf:NMS_1893"/>
<dbReference type="OrthoDB" id="1442487at2"/>
<dbReference type="AlphaFoldDB" id="W8VXG8"/>
<accession>W8VXG8</accession>
<evidence type="ECO:0000313" key="2">
    <source>
        <dbReference type="EMBL" id="BAO55902.1"/>
    </source>
</evidence>
<proteinExistence type="predicted"/>
<keyword evidence="1" id="KW-1133">Transmembrane helix</keyword>
<dbReference type="HOGENOM" id="CLU_2410317_0_0_10"/>
<organism evidence="2 3">
    <name type="scientific">Nonlabens marinus S1-08</name>
    <dbReference type="NCBI Taxonomy" id="1454201"/>
    <lineage>
        <taxon>Bacteria</taxon>
        <taxon>Pseudomonadati</taxon>
        <taxon>Bacteroidota</taxon>
        <taxon>Flavobacteriia</taxon>
        <taxon>Flavobacteriales</taxon>
        <taxon>Flavobacteriaceae</taxon>
        <taxon>Nonlabens</taxon>
    </lineage>
</organism>
<dbReference type="EMBL" id="AP014548">
    <property type="protein sequence ID" value="BAO55902.1"/>
    <property type="molecule type" value="Genomic_DNA"/>
</dbReference>
<name>W8VXG8_9FLAO</name>
<evidence type="ECO:0000313" key="3">
    <source>
        <dbReference type="Proteomes" id="UP000031760"/>
    </source>
</evidence>
<feature type="transmembrane region" description="Helical" evidence="1">
    <location>
        <begin position="7"/>
        <end position="28"/>
    </location>
</feature>
<gene>
    <name evidence="2" type="ORF">NMS_1893</name>
</gene>
<keyword evidence="1" id="KW-0812">Transmembrane</keyword>
<dbReference type="Proteomes" id="UP000031760">
    <property type="component" value="Chromosome"/>
</dbReference>
<evidence type="ECO:0000256" key="1">
    <source>
        <dbReference type="SAM" id="Phobius"/>
    </source>
</evidence>
<reference evidence="2 3" key="1">
    <citation type="journal article" date="2014" name="Proc. Natl. Acad. Sci. U.S.A.">
        <title>Functional characterization of flavobacteria rhodopsins reveals a unique class of light-driven chloride pump in bacteria.</title>
        <authorList>
            <person name="Yoshizawa S."/>
            <person name="Kumagai Y."/>
            <person name="Kim H."/>
            <person name="Ogura Y."/>
            <person name="Hayashi T."/>
            <person name="Iwasaki W."/>
            <person name="DeLong E.F."/>
            <person name="Kogure K."/>
        </authorList>
    </citation>
    <scope>NUCLEOTIDE SEQUENCE [LARGE SCALE GENOMIC DNA]</scope>
    <source>
        <strain evidence="2 3">S1-08</strain>
    </source>
</reference>
<protein>
    <submittedName>
        <fullName evidence="2">Uncharacterized protein</fullName>
    </submittedName>
</protein>
<sequence>MIKNKETYIAINIVGVVVTMILGTWISMSANGLTTSGHGGFLNLILPAFVGLLTLILFFVARLLFKRYSWVVTIIGLVSLIYWSIKLYLNKM</sequence>
<keyword evidence="3" id="KW-1185">Reference proteome</keyword>